<organism evidence="3">
    <name type="scientific">Schizaphis graminum</name>
    <name type="common">Green bug aphid</name>
    <dbReference type="NCBI Taxonomy" id="13262"/>
    <lineage>
        <taxon>Eukaryota</taxon>
        <taxon>Metazoa</taxon>
        <taxon>Ecdysozoa</taxon>
        <taxon>Arthropoda</taxon>
        <taxon>Hexapoda</taxon>
        <taxon>Insecta</taxon>
        <taxon>Pterygota</taxon>
        <taxon>Neoptera</taxon>
        <taxon>Paraneoptera</taxon>
        <taxon>Hemiptera</taxon>
        <taxon>Sternorrhyncha</taxon>
        <taxon>Aphidomorpha</taxon>
        <taxon>Aphidoidea</taxon>
        <taxon>Aphididae</taxon>
        <taxon>Aphidini</taxon>
        <taxon>Schizaphis</taxon>
    </lineage>
</organism>
<name>A0A2S2PHY4_SCHGA</name>
<dbReference type="Pfam" id="PF15912">
    <property type="entry name" value="VIR_N"/>
    <property type="match status" value="1"/>
</dbReference>
<accession>A0A2S2PHY4</accession>
<dbReference type="AlphaFoldDB" id="A0A2S2PHY4"/>
<dbReference type="InterPro" id="IPR031801">
    <property type="entry name" value="VIR_N"/>
</dbReference>
<feature type="compositionally biased region" description="Basic residues" evidence="1">
    <location>
        <begin position="8"/>
        <end position="17"/>
    </location>
</feature>
<sequence>MLNQRRSERLKKLRAKTTSHDNMCKPKESEKRVLASETIFHSSVQARDVTSSVINFETPVNISDISILSPSMYSTSTNGGIIIGGTEPGQIQITFQCNNVDEEYAAANVELGVFNYDAKKNTQFVCENEIWTNRLIVIAKFSVLTIVVFGTLKDPNAKFLQKIEPSTINFPPLAEGPIDMSSIVSISDSVMENIQAEINQQLDQFAGFRQAYQ</sequence>
<evidence type="ECO:0000259" key="2">
    <source>
        <dbReference type="Pfam" id="PF15912"/>
    </source>
</evidence>
<gene>
    <name evidence="3" type="primary">vir</name>
    <name evidence="3" type="ORF">g.1878</name>
</gene>
<evidence type="ECO:0000256" key="1">
    <source>
        <dbReference type="SAM" id="MobiDB-lite"/>
    </source>
</evidence>
<evidence type="ECO:0000313" key="3">
    <source>
        <dbReference type="EMBL" id="MBY29004.1"/>
    </source>
</evidence>
<protein>
    <submittedName>
        <fullName evidence="3">Protein virilizer</fullName>
    </submittedName>
</protein>
<proteinExistence type="predicted"/>
<feature type="domain" description="Virilizer N-terminal" evidence="2">
    <location>
        <begin position="34"/>
        <end position="176"/>
    </location>
</feature>
<dbReference type="EMBL" id="GGMR01016385">
    <property type="protein sequence ID" value="MBY29004.1"/>
    <property type="molecule type" value="Transcribed_RNA"/>
</dbReference>
<reference evidence="3" key="1">
    <citation type="submission" date="2018-04" db="EMBL/GenBank/DDBJ databases">
        <title>Transcriptome of Schizaphis graminum biotype I.</title>
        <authorList>
            <person name="Scully E.D."/>
            <person name="Geib S.M."/>
            <person name="Palmer N.A."/>
            <person name="Koch K."/>
            <person name="Bradshaw J."/>
            <person name="Heng-Moss T."/>
            <person name="Sarath G."/>
        </authorList>
    </citation>
    <scope>NUCLEOTIDE SEQUENCE</scope>
</reference>
<feature type="region of interest" description="Disordered" evidence="1">
    <location>
        <begin position="1"/>
        <end position="24"/>
    </location>
</feature>